<evidence type="ECO:0000256" key="2">
    <source>
        <dbReference type="ARBA" id="ARBA00022651"/>
    </source>
</evidence>
<dbReference type="EMBL" id="NXNG01000001">
    <property type="protein sequence ID" value="PWT27842.1"/>
    <property type="molecule type" value="Genomic_DNA"/>
</dbReference>
<proteinExistence type="inferred from homology"/>
<organism evidence="7 8">
    <name type="scientific">Butyrivibrio fibrisolvens</name>
    <dbReference type="NCBI Taxonomy" id="831"/>
    <lineage>
        <taxon>Bacteria</taxon>
        <taxon>Bacillati</taxon>
        <taxon>Bacillota</taxon>
        <taxon>Clostridia</taxon>
        <taxon>Lachnospirales</taxon>
        <taxon>Lachnospiraceae</taxon>
        <taxon>Butyrivibrio</taxon>
    </lineage>
</organism>
<evidence type="ECO:0000256" key="5">
    <source>
        <dbReference type="ARBA" id="ARBA00023295"/>
    </source>
</evidence>
<dbReference type="GO" id="GO:0045493">
    <property type="term" value="P:xylan catabolic process"/>
    <property type="evidence" value="ECO:0007669"/>
    <property type="project" value="UniProtKB-KW"/>
</dbReference>
<dbReference type="GO" id="GO:0004553">
    <property type="term" value="F:hydrolase activity, hydrolyzing O-glycosyl compounds"/>
    <property type="evidence" value="ECO:0007669"/>
    <property type="project" value="InterPro"/>
</dbReference>
<evidence type="ECO:0008006" key="9">
    <source>
        <dbReference type="Google" id="ProtNLM"/>
    </source>
</evidence>
<dbReference type="SUPFAM" id="SSF75005">
    <property type="entry name" value="Arabinanase/levansucrase/invertase"/>
    <property type="match status" value="1"/>
</dbReference>
<protein>
    <recommendedName>
        <fullName evidence="9">Glycosyl hydrolases family 43</fullName>
    </recommendedName>
</protein>
<keyword evidence="4" id="KW-0119">Carbohydrate metabolism</keyword>
<dbReference type="CDD" id="cd18620">
    <property type="entry name" value="GH43_XylA-like"/>
    <property type="match status" value="1"/>
</dbReference>
<evidence type="ECO:0000256" key="6">
    <source>
        <dbReference type="RuleBase" id="RU361187"/>
    </source>
</evidence>
<evidence type="ECO:0000256" key="3">
    <source>
        <dbReference type="ARBA" id="ARBA00022801"/>
    </source>
</evidence>
<accession>A0A317G6C1</accession>
<evidence type="ECO:0000256" key="1">
    <source>
        <dbReference type="ARBA" id="ARBA00009865"/>
    </source>
</evidence>
<dbReference type="PANTHER" id="PTHR43772:SF2">
    <property type="entry name" value="PUTATIVE (AFU_ORTHOLOGUE AFUA_2G04480)-RELATED"/>
    <property type="match status" value="1"/>
</dbReference>
<evidence type="ECO:0000313" key="7">
    <source>
        <dbReference type="EMBL" id="PWT27842.1"/>
    </source>
</evidence>
<dbReference type="InterPro" id="IPR023296">
    <property type="entry name" value="Glyco_hydro_beta-prop_sf"/>
</dbReference>
<sequence length="486" mass="54096">MNPYLSLDEYIPDAEPRVFEGRLYVYGSHDLAGGEKGYCAGDYMVYSAPIDDLSDFRLDSVAFKRQDCPEFTEGDAMAAPDCVRGIDGAYYLYFNTNRQKVCRIARSESPAGPFTYYGEVQRSDGTAYDDYKMFDPGVLVDDGHVYLYVGFCMPGPVPEKYKGLKSPFAPTSIGYELASDMKTIISGPFPIIPGGNVSEGTGFEGHSFYEASSPRKINDKYVMVYSSEQKHELCYAVSDKPLEGYKYKGVLISNCDLGYEGNTEPVMPYGNNHGGLVMIDGDYYIFYHRQTHGIECCRQGCVQKLTIDENGDFRQAQVTSGGLTGTIKAKGVLNSAYCCGLTSPDIPNESLHEKSNRMLSEPHIYEDPDTKEHYIKRIKNHTKVSFKYLDIEDLKAVSLVLKGESECKVSVSVLKDGNIVAQSSKDIRLSAKDSLVSDRSSADGEADWKSYVIELPGIVNETMCSIEVCFDADKEICFKEIEFIQM</sequence>
<keyword evidence="2" id="KW-0858">Xylan degradation</keyword>
<comment type="similarity">
    <text evidence="1 6">Belongs to the glycosyl hydrolase 43 family.</text>
</comment>
<dbReference type="Proteomes" id="UP000245488">
    <property type="component" value="Chromosome"/>
</dbReference>
<evidence type="ECO:0000256" key="4">
    <source>
        <dbReference type="ARBA" id="ARBA00023277"/>
    </source>
</evidence>
<dbReference type="RefSeq" id="WP_110073184.1">
    <property type="nucleotide sequence ID" value="NZ_CM009896.1"/>
</dbReference>
<reference evidence="7 8" key="1">
    <citation type="submission" date="2017-09" db="EMBL/GenBank/DDBJ databases">
        <title>High-quality draft genome sequence of Butyrivibrio fibrisolvens INBov1, isolated from cow rumen.</title>
        <authorList>
            <person name="Rodriguez Hernaez J."/>
            <person name="Rivarola M."/>
            <person name="Paniego N."/>
            <person name="Cravero S."/>
            <person name="Ceron Cucchi M."/>
            <person name="Martinez M.C."/>
        </authorList>
    </citation>
    <scope>NUCLEOTIDE SEQUENCE [LARGE SCALE GENOMIC DNA]</scope>
    <source>
        <strain evidence="7 8">INBov1</strain>
    </source>
</reference>
<dbReference type="Pfam" id="PF04616">
    <property type="entry name" value="Glyco_hydro_43"/>
    <property type="match status" value="1"/>
</dbReference>
<dbReference type="InterPro" id="IPR052176">
    <property type="entry name" value="Glycosyl_Hydrlase_43_Enz"/>
</dbReference>
<dbReference type="InterPro" id="IPR006710">
    <property type="entry name" value="Glyco_hydro_43"/>
</dbReference>
<dbReference type="PANTHER" id="PTHR43772">
    <property type="entry name" value="ENDO-1,4-BETA-XYLANASE"/>
    <property type="match status" value="1"/>
</dbReference>
<dbReference type="Gene3D" id="2.115.10.20">
    <property type="entry name" value="Glycosyl hydrolase domain, family 43"/>
    <property type="match status" value="1"/>
</dbReference>
<keyword evidence="2" id="KW-0624">Polysaccharide degradation</keyword>
<keyword evidence="5 6" id="KW-0326">Glycosidase</keyword>
<comment type="caution">
    <text evidence="7">The sequence shown here is derived from an EMBL/GenBank/DDBJ whole genome shotgun (WGS) entry which is preliminary data.</text>
</comment>
<keyword evidence="8" id="KW-1185">Reference proteome</keyword>
<dbReference type="AlphaFoldDB" id="A0A317G6C1"/>
<name>A0A317G6C1_BUTFI</name>
<gene>
    <name evidence="7" type="ORF">CPT75_12405</name>
</gene>
<evidence type="ECO:0000313" key="8">
    <source>
        <dbReference type="Proteomes" id="UP000245488"/>
    </source>
</evidence>
<keyword evidence="3 6" id="KW-0378">Hydrolase</keyword>